<evidence type="ECO:0000313" key="4">
    <source>
        <dbReference type="Proteomes" id="UP000401081"/>
    </source>
</evidence>
<dbReference type="Proteomes" id="UP000401081">
    <property type="component" value="Unassembled WGS sequence"/>
</dbReference>
<dbReference type="InterPro" id="IPR049122">
    <property type="entry name" value="A2MG_CUB"/>
</dbReference>
<keyword evidence="4" id="KW-1185">Reference proteome</keyword>
<feature type="region of interest" description="Disordered" evidence="1">
    <location>
        <begin position="1"/>
        <end position="26"/>
    </location>
</feature>
<feature type="domain" description="A2MG CUB" evidence="2">
    <location>
        <begin position="6"/>
        <end position="61"/>
    </location>
</feature>
<evidence type="ECO:0000313" key="3">
    <source>
        <dbReference type="EMBL" id="VFS63992.1"/>
    </source>
</evidence>
<organism evidence="3 4">
    <name type="scientific">Kluyvera cryocrescens</name>
    <name type="common">Kluyvera citrophila</name>
    <dbReference type="NCBI Taxonomy" id="580"/>
    <lineage>
        <taxon>Bacteria</taxon>
        <taxon>Pseudomonadati</taxon>
        <taxon>Pseudomonadota</taxon>
        <taxon>Gammaproteobacteria</taxon>
        <taxon>Enterobacterales</taxon>
        <taxon>Enterobacteriaceae</taxon>
        <taxon>Kluyvera</taxon>
    </lineage>
</organism>
<evidence type="ECO:0000256" key="1">
    <source>
        <dbReference type="SAM" id="MobiDB-lite"/>
    </source>
</evidence>
<protein>
    <recommendedName>
        <fullName evidence="2">A2MG CUB domain-containing protein</fullName>
    </recommendedName>
</protein>
<evidence type="ECO:0000259" key="2">
    <source>
        <dbReference type="Pfam" id="PF21765"/>
    </source>
</evidence>
<dbReference type="Pfam" id="PF21765">
    <property type="entry name" value="CUB_A2MG"/>
    <property type="match status" value="1"/>
</dbReference>
<gene>
    <name evidence="3" type="ORF">NCTC12993_03027</name>
</gene>
<accession>A0A485ATJ7</accession>
<dbReference type="EMBL" id="CAADJD010000018">
    <property type="protein sequence ID" value="VFS63992.1"/>
    <property type="molecule type" value="Genomic_DNA"/>
</dbReference>
<name>A0A485ATJ7_KLUCR</name>
<reference evidence="3 4" key="1">
    <citation type="submission" date="2019-03" db="EMBL/GenBank/DDBJ databases">
        <authorList>
            <consortium name="Pathogen Informatics"/>
        </authorList>
    </citation>
    <scope>NUCLEOTIDE SEQUENCE [LARGE SCALE GENOMIC DNA]</scope>
    <source>
        <strain evidence="3 4">NCTC12993</strain>
    </source>
</reference>
<proteinExistence type="predicted"/>
<sequence length="65" mass="7040">MLSLPGNWQAQTSLETQPLQGDKSLDAQSGCDQLSVLQVTNKGEQPLWLRLDSSGLSKQRPCAGK</sequence>
<dbReference type="AlphaFoldDB" id="A0A485ATJ7"/>
<feature type="compositionally biased region" description="Polar residues" evidence="1">
    <location>
        <begin position="1"/>
        <end position="19"/>
    </location>
</feature>